<proteinExistence type="predicted"/>
<keyword evidence="3" id="KW-1185">Reference proteome</keyword>
<dbReference type="InterPro" id="IPR016181">
    <property type="entry name" value="Acyl_CoA_acyltransferase"/>
</dbReference>
<dbReference type="Proteomes" id="UP000326702">
    <property type="component" value="Chromosome"/>
</dbReference>
<dbReference type="Gene3D" id="3.40.630.30">
    <property type="match status" value="1"/>
</dbReference>
<sequence length="255" mass="27099">MTTSTVTTADCERVQSDWFRLRATALGGTVSDDDGFVWTDGPDGLNLLFPRTLTPAAVRHGLDRARAVGRTSVGAWLGPEVDPTALAEAGFERGWSPWWMVADVDEVVGAAPGPDPRVALEEDTDDYGGEHAAYRDQLALARLRPRVAWYAAAHVGPDHRFAGRAWSFLDGGLAGVFDMAVWSPFRRRGLGTALLGAVCAAARDAGATHAVLNATPEGRLLYETCGFRRIGTGATWWWRAPAGPAGEGPGVGGDA</sequence>
<organism evidence="2 3">
    <name type="scientific">Luteimicrobium xylanilyticum</name>
    <dbReference type="NCBI Taxonomy" id="1133546"/>
    <lineage>
        <taxon>Bacteria</taxon>
        <taxon>Bacillati</taxon>
        <taxon>Actinomycetota</taxon>
        <taxon>Actinomycetes</taxon>
        <taxon>Micrococcales</taxon>
        <taxon>Luteimicrobium</taxon>
    </lineage>
</organism>
<dbReference type="AlphaFoldDB" id="A0A5P9Q7L4"/>
<dbReference type="PROSITE" id="PS51186">
    <property type="entry name" value="GNAT"/>
    <property type="match status" value="1"/>
</dbReference>
<dbReference type="EMBL" id="CP045529">
    <property type="protein sequence ID" value="QFU97424.1"/>
    <property type="molecule type" value="Genomic_DNA"/>
</dbReference>
<evidence type="ECO:0000313" key="3">
    <source>
        <dbReference type="Proteomes" id="UP000326702"/>
    </source>
</evidence>
<accession>A0A5P9Q7L4</accession>
<dbReference type="RefSeq" id="WP_153021992.1">
    <property type="nucleotide sequence ID" value="NZ_BAABIH010000001.1"/>
</dbReference>
<dbReference type="Pfam" id="PF13508">
    <property type="entry name" value="Acetyltransf_7"/>
    <property type="match status" value="1"/>
</dbReference>
<name>A0A5P9Q7L4_9MICO</name>
<dbReference type="CDD" id="cd04301">
    <property type="entry name" value="NAT_SF"/>
    <property type="match status" value="1"/>
</dbReference>
<dbReference type="KEGG" id="lxl:KDY119_00922"/>
<gene>
    <name evidence="2" type="ORF">KDY119_00922</name>
</gene>
<evidence type="ECO:0000259" key="1">
    <source>
        <dbReference type="PROSITE" id="PS51186"/>
    </source>
</evidence>
<reference evidence="2 3" key="1">
    <citation type="submission" date="2019-10" db="EMBL/GenBank/DDBJ databases">
        <title>Genome sequence of Luteimicrobium xylanilyticum HY-24.</title>
        <authorList>
            <person name="Kim D.Y."/>
            <person name="Park H.-Y."/>
        </authorList>
    </citation>
    <scope>NUCLEOTIDE SEQUENCE [LARGE SCALE GENOMIC DNA]</scope>
    <source>
        <strain evidence="2 3">HY-24</strain>
    </source>
</reference>
<dbReference type="InterPro" id="IPR000182">
    <property type="entry name" value="GNAT_dom"/>
</dbReference>
<feature type="domain" description="N-acetyltransferase" evidence="1">
    <location>
        <begin position="114"/>
        <end position="244"/>
    </location>
</feature>
<dbReference type="SUPFAM" id="SSF55729">
    <property type="entry name" value="Acyl-CoA N-acyltransferases (Nat)"/>
    <property type="match status" value="1"/>
</dbReference>
<dbReference type="OrthoDB" id="4924957at2"/>
<evidence type="ECO:0000313" key="2">
    <source>
        <dbReference type="EMBL" id="QFU97424.1"/>
    </source>
</evidence>
<protein>
    <recommendedName>
        <fullName evidence="1">N-acetyltransferase domain-containing protein</fullName>
    </recommendedName>
</protein>
<dbReference type="GO" id="GO:0016747">
    <property type="term" value="F:acyltransferase activity, transferring groups other than amino-acyl groups"/>
    <property type="evidence" value="ECO:0007669"/>
    <property type="project" value="InterPro"/>
</dbReference>